<organism evidence="8 9">
    <name type="scientific">Paecilomyces lecythidis</name>
    <dbReference type="NCBI Taxonomy" id="3004212"/>
    <lineage>
        <taxon>Eukaryota</taxon>
        <taxon>Fungi</taxon>
        <taxon>Dikarya</taxon>
        <taxon>Ascomycota</taxon>
        <taxon>Pezizomycotina</taxon>
        <taxon>Eurotiomycetes</taxon>
        <taxon>Eurotiomycetidae</taxon>
        <taxon>Eurotiales</taxon>
        <taxon>Thermoascaceae</taxon>
        <taxon>Paecilomyces</taxon>
    </lineage>
</organism>
<feature type="signal peptide" evidence="6">
    <location>
        <begin position="1"/>
        <end position="20"/>
    </location>
</feature>
<keyword evidence="4" id="KW-0472">Membrane</keyword>
<evidence type="ECO:0000259" key="7">
    <source>
        <dbReference type="Pfam" id="PF04991"/>
    </source>
</evidence>
<keyword evidence="3" id="KW-1133">Transmembrane helix</keyword>
<protein>
    <submittedName>
        <fullName evidence="8">Mannosyltransferase</fullName>
    </submittedName>
</protein>
<keyword evidence="6" id="KW-0732">Signal</keyword>
<sequence>MRYLSLLALLIALYPILVIASPRLSIRTDAPEDEEREQEPEEPPKPSETKYFHEPGGDDIMGHYDTRFFHGVVSYDERTDTLTHMIRAYLGFFRENNLETWIAHGTLLGWWWNGKMLPWDWDVDTQVSEQTLLYMGDHFNQTIAQYISEDRKVKRKYLLDVNPWSRQRDRGEGLNIIDARWIDVRNGLYIDITGLSELHPDTEPGIWQCKNFHKYNAEDLYPMRQTTYEGVPAKVPFKYGEILIAEYSGRALSSTHFQNHTWSPEQKVWVPDEPLIAERQKQEEKQRKQQLDEQKRQEDRQNQYA</sequence>
<feature type="compositionally biased region" description="Basic and acidic residues" evidence="5">
    <location>
        <begin position="42"/>
        <end position="53"/>
    </location>
</feature>
<evidence type="ECO:0000256" key="3">
    <source>
        <dbReference type="ARBA" id="ARBA00022989"/>
    </source>
</evidence>
<keyword evidence="2" id="KW-0812">Transmembrane</keyword>
<dbReference type="EMBL" id="JAVDPF010000018">
    <property type="protein sequence ID" value="KAL1875079.1"/>
    <property type="molecule type" value="Genomic_DNA"/>
</dbReference>
<dbReference type="PANTHER" id="PTHR15407:SF28">
    <property type="entry name" value="RIBITOL-5-PHOSPHATE TRANSFERASE FKTN"/>
    <property type="match status" value="1"/>
</dbReference>
<dbReference type="Pfam" id="PF04991">
    <property type="entry name" value="LicD"/>
    <property type="match status" value="1"/>
</dbReference>
<dbReference type="InterPro" id="IPR007074">
    <property type="entry name" value="LicD/FKTN/FKRP_NTP_transf"/>
</dbReference>
<dbReference type="GO" id="GO:0016757">
    <property type="term" value="F:glycosyltransferase activity"/>
    <property type="evidence" value="ECO:0007669"/>
    <property type="project" value="UniProtKB-KW"/>
</dbReference>
<keyword evidence="9" id="KW-1185">Reference proteome</keyword>
<feature type="region of interest" description="Disordered" evidence="5">
    <location>
        <begin position="29"/>
        <end position="53"/>
    </location>
</feature>
<keyword evidence="8" id="KW-0808">Transferase</keyword>
<reference evidence="8 9" key="1">
    <citation type="journal article" date="2024" name="IMA Fungus">
        <title>IMA Genome - F19 : A genome assembly and annotation guide to empower mycologists, including annotated draft genome sequences of Ceratocystis pirilliformis, Diaporthe australafricana, Fusarium ophioides, Paecilomyces lecythidis, and Sporothrix stenoceras.</title>
        <authorList>
            <person name="Aylward J."/>
            <person name="Wilson A.M."/>
            <person name="Visagie C.M."/>
            <person name="Spraker J."/>
            <person name="Barnes I."/>
            <person name="Buitendag C."/>
            <person name="Ceriani C."/>
            <person name="Del Mar Angel L."/>
            <person name="du Plessis D."/>
            <person name="Fuchs T."/>
            <person name="Gasser K."/>
            <person name="Kramer D."/>
            <person name="Li W."/>
            <person name="Munsamy K."/>
            <person name="Piso A."/>
            <person name="Price J.L."/>
            <person name="Sonnekus B."/>
            <person name="Thomas C."/>
            <person name="van der Nest A."/>
            <person name="van Dijk A."/>
            <person name="van Heerden A."/>
            <person name="van Vuuren N."/>
            <person name="Yilmaz N."/>
            <person name="Duong T.A."/>
            <person name="van der Merwe N.A."/>
            <person name="Wingfield M.J."/>
            <person name="Wingfield B.D."/>
        </authorList>
    </citation>
    <scope>NUCLEOTIDE SEQUENCE [LARGE SCALE GENOMIC DNA]</scope>
    <source>
        <strain evidence="8 9">CMW 18167</strain>
    </source>
</reference>
<dbReference type="InterPro" id="IPR009644">
    <property type="entry name" value="FKTN/MNN4/W02B3.4-1"/>
</dbReference>
<evidence type="ECO:0000256" key="1">
    <source>
        <dbReference type="ARBA" id="ARBA00004167"/>
    </source>
</evidence>
<feature type="compositionally biased region" description="Basic and acidic residues" evidence="5">
    <location>
        <begin position="276"/>
        <end position="305"/>
    </location>
</feature>
<feature type="compositionally biased region" description="Acidic residues" evidence="5">
    <location>
        <begin position="31"/>
        <end position="41"/>
    </location>
</feature>
<evidence type="ECO:0000256" key="5">
    <source>
        <dbReference type="SAM" id="MobiDB-lite"/>
    </source>
</evidence>
<evidence type="ECO:0000313" key="8">
    <source>
        <dbReference type="EMBL" id="KAL1875079.1"/>
    </source>
</evidence>
<name>A0ABR3XGK5_9EURO</name>
<evidence type="ECO:0000256" key="4">
    <source>
        <dbReference type="ARBA" id="ARBA00023136"/>
    </source>
</evidence>
<dbReference type="Proteomes" id="UP001583193">
    <property type="component" value="Unassembled WGS sequence"/>
</dbReference>
<dbReference type="PANTHER" id="PTHR15407">
    <property type="entry name" value="FUKUTIN-RELATED"/>
    <property type="match status" value="1"/>
</dbReference>
<evidence type="ECO:0000256" key="2">
    <source>
        <dbReference type="ARBA" id="ARBA00022692"/>
    </source>
</evidence>
<comment type="caution">
    <text evidence="8">The sequence shown here is derived from an EMBL/GenBank/DDBJ whole genome shotgun (WGS) entry which is preliminary data.</text>
</comment>
<evidence type="ECO:0000256" key="6">
    <source>
        <dbReference type="SAM" id="SignalP"/>
    </source>
</evidence>
<gene>
    <name evidence="8" type="primary">MNN4_1</name>
    <name evidence="8" type="ORF">Plec18167_005747</name>
</gene>
<proteinExistence type="predicted"/>
<accession>A0ABR3XGK5</accession>
<comment type="subcellular location">
    <subcellularLocation>
        <location evidence="1">Membrane</location>
        <topology evidence="1">Single-pass membrane protein</topology>
    </subcellularLocation>
</comment>
<evidence type="ECO:0000313" key="9">
    <source>
        <dbReference type="Proteomes" id="UP001583193"/>
    </source>
</evidence>
<feature type="chain" id="PRO_5045398970" evidence="6">
    <location>
        <begin position="21"/>
        <end position="305"/>
    </location>
</feature>
<feature type="domain" description="LicD/FKTN/FKRP nucleotidyltransferase" evidence="7">
    <location>
        <begin position="94"/>
        <end position="199"/>
    </location>
</feature>
<feature type="region of interest" description="Disordered" evidence="5">
    <location>
        <begin position="273"/>
        <end position="305"/>
    </location>
</feature>
<keyword evidence="8" id="KW-0328">Glycosyltransferase</keyword>